<dbReference type="AlphaFoldDB" id="A0A9P3M2B7"/>
<dbReference type="InterPro" id="IPR017930">
    <property type="entry name" value="Myb_dom"/>
</dbReference>
<evidence type="ECO:0000313" key="5">
    <source>
        <dbReference type="EMBL" id="GJJ79133.1"/>
    </source>
</evidence>
<dbReference type="InterPro" id="IPR001005">
    <property type="entry name" value="SANT/Myb"/>
</dbReference>
<organism evidence="5 6">
    <name type="scientific">Entomortierella parvispora</name>
    <dbReference type="NCBI Taxonomy" id="205924"/>
    <lineage>
        <taxon>Eukaryota</taxon>
        <taxon>Fungi</taxon>
        <taxon>Fungi incertae sedis</taxon>
        <taxon>Mucoromycota</taxon>
        <taxon>Mortierellomycotina</taxon>
        <taxon>Mortierellomycetes</taxon>
        <taxon>Mortierellales</taxon>
        <taxon>Mortierellaceae</taxon>
        <taxon>Entomortierella</taxon>
    </lineage>
</organism>
<dbReference type="GO" id="GO:0000981">
    <property type="term" value="F:DNA-binding transcription factor activity, RNA polymerase II-specific"/>
    <property type="evidence" value="ECO:0007669"/>
    <property type="project" value="TreeGrafter"/>
</dbReference>
<feature type="domain" description="Myb-like" evidence="2">
    <location>
        <begin position="381"/>
        <end position="424"/>
    </location>
</feature>
<dbReference type="PANTHER" id="PTHR45614">
    <property type="entry name" value="MYB PROTEIN-RELATED"/>
    <property type="match status" value="1"/>
</dbReference>
<dbReference type="EMBL" id="BQFW01000015">
    <property type="protein sequence ID" value="GJJ79133.1"/>
    <property type="molecule type" value="Genomic_DNA"/>
</dbReference>
<dbReference type="GO" id="GO:0000978">
    <property type="term" value="F:RNA polymerase II cis-regulatory region sequence-specific DNA binding"/>
    <property type="evidence" value="ECO:0007669"/>
    <property type="project" value="TreeGrafter"/>
</dbReference>
<dbReference type="GO" id="GO:0005634">
    <property type="term" value="C:nucleus"/>
    <property type="evidence" value="ECO:0007669"/>
    <property type="project" value="TreeGrafter"/>
</dbReference>
<dbReference type="PROSITE" id="PS50090">
    <property type="entry name" value="MYB_LIKE"/>
    <property type="match status" value="1"/>
</dbReference>
<dbReference type="Pfam" id="PF00249">
    <property type="entry name" value="Myb_DNA-binding"/>
    <property type="match status" value="1"/>
</dbReference>
<dbReference type="SUPFAM" id="SSF46689">
    <property type="entry name" value="Homeodomain-like"/>
    <property type="match status" value="1"/>
</dbReference>
<dbReference type="InterPro" id="IPR009057">
    <property type="entry name" value="Homeodomain-like_sf"/>
</dbReference>
<dbReference type="PROSITE" id="PS51293">
    <property type="entry name" value="SANT"/>
    <property type="match status" value="1"/>
</dbReference>
<accession>A0A9P3M2B7</accession>
<dbReference type="Proteomes" id="UP000827284">
    <property type="component" value="Unassembled WGS sequence"/>
</dbReference>
<dbReference type="CDD" id="cd00167">
    <property type="entry name" value="SANT"/>
    <property type="match status" value="1"/>
</dbReference>
<evidence type="ECO:0000259" key="3">
    <source>
        <dbReference type="PROSITE" id="PS51293"/>
    </source>
</evidence>
<evidence type="ECO:0000259" key="2">
    <source>
        <dbReference type="PROSITE" id="PS50090"/>
    </source>
</evidence>
<keyword evidence="6" id="KW-1185">Reference proteome</keyword>
<comment type="caution">
    <text evidence="5">The sequence shown here is derived from an EMBL/GenBank/DDBJ whole genome shotgun (WGS) entry which is preliminary data.</text>
</comment>
<sequence>MPLINRPSTLVISLTAMRVSPPSRLFHVDLINSIAVNGTMAPQASVPSTPPTEPKKRKPRSVRNSPMAWSKDELDRLKYFYSDGRNPTIRSILSFFPGRSRPAIACQLPKITELIPRKRWSPQENARLLELHDAGVTTLEMLKDLPGRTQEAIAVHLRGLLSDSGRIIGKRMVSASVLGEEKGQDSDYSSAQSHGAIITSAGLKKPMIYWTEEEDDILKGLVQKAKDRNPDRWSHELALMLSDPVERQGLAMTRTHHTCLARLNRLQTQPFVLNSGNTWTADEDHLLMKSVYSQLGIRMNSISNPSIPNHEENGIDERSQVLEDLNGSLKKLGEKESWPKLNADQLKTVDWHRVALDHGTRQAESCQRRFDSHFKLQKGKRWTADEVEKLKDGLKQYGRDWAKVAAVVDTKTASQVASKYLNDAYSATKRKK</sequence>
<evidence type="ECO:0000256" key="1">
    <source>
        <dbReference type="SAM" id="MobiDB-lite"/>
    </source>
</evidence>
<dbReference type="PROSITE" id="PS51294">
    <property type="entry name" value="HTH_MYB"/>
    <property type="match status" value="1"/>
</dbReference>
<name>A0A9P3M2B7_9FUNG</name>
<feature type="domain" description="SANT" evidence="3">
    <location>
        <begin position="377"/>
        <end position="422"/>
    </location>
</feature>
<proteinExistence type="predicted"/>
<feature type="region of interest" description="Disordered" evidence="1">
    <location>
        <begin position="41"/>
        <end position="66"/>
    </location>
</feature>
<gene>
    <name evidence="5" type="ORF">EMPS_11492</name>
</gene>
<protein>
    <submittedName>
        <fullName evidence="5">Uncharacterized protein</fullName>
    </submittedName>
</protein>
<dbReference type="InterPro" id="IPR017884">
    <property type="entry name" value="SANT_dom"/>
</dbReference>
<feature type="domain" description="HTH myb-type" evidence="4">
    <location>
        <begin position="373"/>
        <end position="432"/>
    </location>
</feature>
<reference evidence="5" key="1">
    <citation type="submission" date="2021-11" db="EMBL/GenBank/DDBJ databases">
        <authorList>
            <person name="Herlambang A."/>
            <person name="Guo Y."/>
            <person name="Takashima Y."/>
            <person name="Nishizawa T."/>
        </authorList>
    </citation>
    <scope>NUCLEOTIDE SEQUENCE</scope>
    <source>
        <strain evidence="5">E1425</strain>
    </source>
</reference>
<evidence type="ECO:0000313" key="6">
    <source>
        <dbReference type="Proteomes" id="UP000827284"/>
    </source>
</evidence>
<dbReference type="InterPro" id="IPR050560">
    <property type="entry name" value="MYB_TF"/>
</dbReference>
<dbReference type="Gene3D" id="1.10.10.60">
    <property type="entry name" value="Homeodomain-like"/>
    <property type="match status" value="1"/>
</dbReference>
<evidence type="ECO:0000259" key="4">
    <source>
        <dbReference type="PROSITE" id="PS51294"/>
    </source>
</evidence>
<dbReference type="OrthoDB" id="2143914at2759"/>
<dbReference type="SMART" id="SM00717">
    <property type="entry name" value="SANT"/>
    <property type="match status" value="3"/>
</dbReference>
<reference evidence="5" key="2">
    <citation type="journal article" date="2022" name="Microbiol. Resour. Announc.">
        <title>Whole-Genome Sequence of Entomortierella parvispora E1425, a Mucoromycotan Fungus Associated with Burkholderiaceae-Related Endosymbiotic Bacteria.</title>
        <authorList>
            <person name="Herlambang A."/>
            <person name="Guo Y."/>
            <person name="Takashima Y."/>
            <person name="Narisawa K."/>
            <person name="Ohta H."/>
            <person name="Nishizawa T."/>
        </authorList>
    </citation>
    <scope>NUCLEOTIDE SEQUENCE</scope>
    <source>
        <strain evidence="5">E1425</strain>
    </source>
</reference>